<organism evidence="1">
    <name type="scientific">Mus musculus</name>
    <name type="common">Mouse</name>
    <dbReference type="NCBI Taxonomy" id="10090"/>
    <lineage>
        <taxon>Eukaryota</taxon>
        <taxon>Metazoa</taxon>
        <taxon>Chordata</taxon>
        <taxon>Craniata</taxon>
        <taxon>Vertebrata</taxon>
        <taxon>Euteleostomi</taxon>
        <taxon>Mammalia</taxon>
        <taxon>Eutheria</taxon>
        <taxon>Euarchontoglires</taxon>
        <taxon>Glires</taxon>
        <taxon>Rodentia</taxon>
        <taxon>Myomorpha</taxon>
        <taxon>Muroidea</taxon>
        <taxon>Muridae</taxon>
        <taxon>Murinae</taxon>
        <taxon>Mus</taxon>
        <taxon>Mus</taxon>
    </lineage>
</organism>
<accession>Q8CES5</accession>
<reference evidence="1" key="5">
    <citation type="journal article" date="2001" name="Nature">
        <title>Functional annotation of a full-length mouse cDNA collection.</title>
        <authorList>
            <consortium name="The RIKEN Genome Exploration Research Group Phase II Team and the FANTOM Consortium"/>
        </authorList>
    </citation>
    <scope>NUCLEOTIDE SEQUENCE</scope>
    <source>
        <strain evidence="1">C57BL/6J</strain>
        <tissue evidence="1">Testis</tissue>
    </source>
</reference>
<reference evidence="1" key="6">
    <citation type="journal article" date="2002" name="Nature">
        <title>Analysis of the mouse transcriptome based on functional annotation of 60,770 full-length cDNAs.</title>
        <authorList>
            <consortium name="The FANTOM Consortium and the RIKEN Genome Exploration Research Group Phase I and II Team"/>
        </authorList>
    </citation>
    <scope>NUCLEOTIDE SEQUENCE</scope>
    <source>
        <strain evidence="1">C57BL/6J</strain>
        <tissue evidence="1">Testis</tissue>
    </source>
</reference>
<dbReference type="AGR" id="MGI:3642737"/>
<proteinExistence type="evidence at transcript level"/>
<name>Q8CES5_MOUSE</name>
<sequence length="114" mass="12547">MSLNCTSKISQHGKPHGMYTTTKTCTKFVSKNRNSRLAYTVATSPFLQTPSWLRSATSPYSLASLFDRRSTKALTPQQIISTTKAKGRSPCPGEGAQIRLAHLCDRSTQSPWSP</sequence>
<evidence type="ECO:0000313" key="1">
    <source>
        <dbReference type="EMBL" id="BAC25461.1"/>
    </source>
</evidence>
<reference evidence="1" key="1">
    <citation type="journal article" date="1999" name="Methods Enzymol.">
        <title>High-efficiency full-length cDNA cloning.</title>
        <authorList>
            <person name="Carninci P."/>
            <person name="Hayashizaki Y."/>
        </authorList>
    </citation>
    <scope>NUCLEOTIDE SEQUENCE</scope>
    <source>
        <strain evidence="1">C57BL/6J</strain>
        <tissue evidence="1">Testis</tissue>
    </source>
</reference>
<reference evidence="1" key="8">
    <citation type="journal article" date="2005" name="Science">
        <title>Antisense Transcription in the Mammalian Transcriptome.</title>
        <authorList>
            <consortium name="RIKEN Genome Exploration Research Group and Genome Science Group (Genome Network Project Core Group) and the FANTOM Consortium"/>
        </authorList>
    </citation>
    <scope>NUCLEOTIDE SEQUENCE</scope>
    <source>
        <strain evidence="1">C57BL/6J</strain>
        <tissue evidence="1">Testis</tissue>
    </source>
</reference>
<gene>
    <name evidence="2" type="primary">Anxa11os</name>
    <name evidence="2" type="synonym">Gm9872</name>
</gene>
<dbReference type="EMBL" id="AK015329">
    <property type="protein sequence ID" value="BAC25461.1"/>
    <property type="molecule type" value="mRNA"/>
</dbReference>
<dbReference type="AlphaFoldDB" id="Q8CES5"/>
<dbReference type="MGI" id="MGI:3642737">
    <property type="gene designation" value="Anxa11os"/>
</dbReference>
<evidence type="ECO:0000313" key="2">
    <source>
        <dbReference type="MGI" id="MGI:3642737"/>
    </source>
</evidence>
<protein>
    <submittedName>
        <fullName evidence="1">Uncharacterized protein</fullName>
    </submittedName>
</protein>
<reference evidence="1" key="4">
    <citation type="submission" date="2000-07" db="EMBL/GenBank/DDBJ databases">
        <authorList>
            <person name="Adachi J."/>
            <person name="Aizawa K."/>
            <person name="Akahira S."/>
            <person name="Akimura T."/>
            <person name="Arai A."/>
            <person name="Aono H."/>
            <person name="Arakawa T."/>
            <person name="Bono H."/>
            <person name="Carninci P."/>
            <person name="Fukuda S."/>
            <person name="Fukunishi Y."/>
            <person name="Furuno M."/>
            <person name="Hanagaki T."/>
            <person name="Hara A."/>
            <person name="Hayatsu N."/>
            <person name="Hiramoto K."/>
            <person name="Hiraoka T."/>
            <person name="Hori F."/>
            <person name="Imotani K."/>
            <person name="Ishii Y."/>
            <person name="Itoh M."/>
            <person name="Izawa M."/>
            <person name="Kasukawa T."/>
            <person name="Kato H."/>
            <person name="Kawai J."/>
            <person name="Kojima Y."/>
            <person name="Konno H."/>
            <person name="Kouda M."/>
            <person name="Koya S."/>
            <person name="Kurihara C."/>
            <person name="Matsuyama T."/>
            <person name="Miyazaki A."/>
            <person name="Nishi K."/>
            <person name="Nomura K."/>
            <person name="Numazaki R."/>
            <person name="Ohno M."/>
            <person name="Okazaki Y."/>
            <person name="Okido T."/>
            <person name="Owa C."/>
            <person name="Saito H."/>
            <person name="Saito R."/>
            <person name="Sakai C."/>
            <person name="Sakai K."/>
            <person name="Sano H."/>
            <person name="Sasaki D."/>
            <person name="Shibata K."/>
            <person name="Shibata Y."/>
            <person name="Shinagawa A."/>
            <person name="Shiraki T."/>
            <person name="Sogabe Y."/>
            <person name="Suzuki H."/>
            <person name="Tagami M."/>
            <person name="Tagawa A."/>
            <person name="Takahashi F."/>
            <person name="Tanaka T."/>
            <person name="Tejima Y."/>
            <person name="Toya T."/>
            <person name="Yamamura T."/>
            <person name="Yasunishi A."/>
            <person name="Yoshida K."/>
            <person name="Yoshino M."/>
            <person name="Muramatsu M."/>
            <person name="Hayashizaki Y."/>
        </authorList>
    </citation>
    <scope>NUCLEOTIDE SEQUENCE</scope>
    <source>
        <strain evidence="1">C57BL/6J</strain>
        <tissue evidence="1">Testis</tissue>
    </source>
</reference>
<reference evidence="1" key="2">
    <citation type="journal article" date="2000" name="Genome Res.">
        <title>Normalization and subtraction of cap-trapper-selected cDNAs to prepare full-length cDNA libraries for rapid discovery of new genes.</title>
        <authorList>
            <person name="Carninci P."/>
            <person name="Shibata Y."/>
            <person name="Hayatsu N."/>
            <person name="Sugahara Y."/>
            <person name="Shibata K."/>
            <person name="Itoh M."/>
            <person name="Konno H."/>
            <person name="Okazaki Y."/>
            <person name="Muramatsu M."/>
            <person name="Hayashizaki Y."/>
        </authorList>
    </citation>
    <scope>NUCLEOTIDE SEQUENCE</scope>
    <source>
        <strain evidence="1">C57BL/6J</strain>
        <tissue evidence="1">Testis</tissue>
    </source>
</reference>
<reference evidence="1" key="3">
    <citation type="journal article" date="2000" name="Genome Res.">
        <title>RIKEN integrated sequence analysis (RISA) system--384-format sequencing pipeline with 384 multicapillary sequencer.</title>
        <authorList>
            <person name="Shibata K."/>
            <person name="Itoh M."/>
            <person name="Aizawa K."/>
            <person name="Nagaoka S."/>
            <person name="Sasaki N."/>
            <person name="Carninci P."/>
            <person name="Konno H."/>
            <person name="Akiyama J."/>
            <person name="Nishi K."/>
            <person name="Kitsunai T."/>
            <person name="Tashiro H."/>
            <person name="Itoh M."/>
            <person name="Sumi N."/>
            <person name="Ishii Y."/>
            <person name="Nakamura S."/>
            <person name="Hazama M."/>
            <person name="Nishine T."/>
            <person name="Harada A."/>
            <person name="Yamamoto R."/>
            <person name="Matsumoto H."/>
            <person name="Sakaguchi S."/>
            <person name="Ikegami T."/>
            <person name="Kashiwagi K."/>
            <person name="Fujiwake S."/>
            <person name="Inoue K."/>
            <person name="Togawa Y."/>
            <person name="Izawa M."/>
            <person name="Ohara E."/>
            <person name="Watahiki M."/>
            <person name="Yoneda Y."/>
            <person name="Ishikawa T."/>
            <person name="Ozawa K."/>
            <person name="Tanaka T."/>
            <person name="Matsuura S."/>
            <person name="Kawai J."/>
            <person name="Okazaki Y."/>
            <person name="Muramatsu M."/>
            <person name="Inoue Y."/>
            <person name="Kira A."/>
            <person name="Hayashizaki Y."/>
        </authorList>
    </citation>
    <scope>NUCLEOTIDE SEQUENCE</scope>
    <source>
        <strain evidence="1">C57BL/6J</strain>
        <tissue evidence="1">Testis</tissue>
    </source>
</reference>
<reference evidence="1" key="7">
    <citation type="journal article" date="2005" name="Science">
        <title>The Transcriptional Landscape of the Mammalian Genome.</title>
        <authorList>
            <consortium name="The FANTOM Consortium"/>
            <consortium name="Riken Genome Exploration Research Group and Genome Science Group (Genome Network Project Core Group)"/>
        </authorList>
    </citation>
    <scope>NUCLEOTIDE SEQUENCE</scope>
    <source>
        <strain evidence="1">C57BL/6J</strain>
        <tissue evidence="1">Testis</tissue>
    </source>
</reference>